<comment type="caution">
    <text evidence="2">The sequence shown here is derived from an EMBL/GenBank/DDBJ whole genome shotgun (WGS) entry which is preliminary data.</text>
</comment>
<name>A0A1Q9E740_SYMMI</name>
<protein>
    <submittedName>
        <fullName evidence="2">Uncharacterized protein</fullName>
    </submittedName>
</protein>
<keyword evidence="3" id="KW-1185">Reference proteome</keyword>
<sequence>MGKRQLGLRDIGSGLVSHSCLRMEGFTAGACLTGVQMHTKGGSELSEDMRKKAHGFWQVSPEIMRSTSANVMVMPPMLSKEQFYAWQQSLMMAKSAKDRNRDRRRRRRRSPGSSE</sequence>
<feature type="region of interest" description="Disordered" evidence="1">
    <location>
        <begin position="93"/>
        <end position="115"/>
    </location>
</feature>
<organism evidence="2 3">
    <name type="scientific">Symbiodinium microadriaticum</name>
    <name type="common">Dinoflagellate</name>
    <name type="synonym">Zooxanthella microadriatica</name>
    <dbReference type="NCBI Taxonomy" id="2951"/>
    <lineage>
        <taxon>Eukaryota</taxon>
        <taxon>Sar</taxon>
        <taxon>Alveolata</taxon>
        <taxon>Dinophyceae</taxon>
        <taxon>Suessiales</taxon>
        <taxon>Symbiodiniaceae</taxon>
        <taxon>Symbiodinium</taxon>
    </lineage>
</organism>
<gene>
    <name evidence="2" type="ORF">AK812_SmicGene13802</name>
</gene>
<evidence type="ECO:0000313" key="2">
    <source>
        <dbReference type="EMBL" id="OLQ03239.1"/>
    </source>
</evidence>
<dbReference type="EMBL" id="LSRX01000241">
    <property type="protein sequence ID" value="OLQ03239.1"/>
    <property type="molecule type" value="Genomic_DNA"/>
</dbReference>
<feature type="compositionally biased region" description="Basic residues" evidence="1">
    <location>
        <begin position="102"/>
        <end position="115"/>
    </location>
</feature>
<evidence type="ECO:0000313" key="3">
    <source>
        <dbReference type="Proteomes" id="UP000186817"/>
    </source>
</evidence>
<reference evidence="2 3" key="1">
    <citation type="submission" date="2016-02" db="EMBL/GenBank/DDBJ databases">
        <title>Genome analysis of coral dinoflagellate symbionts highlights evolutionary adaptations to a symbiotic lifestyle.</title>
        <authorList>
            <person name="Aranda M."/>
            <person name="Li Y."/>
            <person name="Liew Y.J."/>
            <person name="Baumgarten S."/>
            <person name="Simakov O."/>
            <person name="Wilson M."/>
            <person name="Piel J."/>
            <person name="Ashoor H."/>
            <person name="Bougouffa S."/>
            <person name="Bajic V.B."/>
            <person name="Ryu T."/>
            <person name="Ravasi T."/>
            <person name="Bayer T."/>
            <person name="Micklem G."/>
            <person name="Kim H."/>
            <person name="Bhak J."/>
            <person name="Lajeunesse T.C."/>
            <person name="Voolstra C.R."/>
        </authorList>
    </citation>
    <scope>NUCLEOTIDE SEQUENCE [LARGE SCALE GENOMIC DNA]</scope>
    <source>
        <strain evidence="2 3">CCMP2467</strain>
    </source>
</reference>
<dbReference type="Proteomes" id="UP000186817">
    <property type="component" value="Unassembled WGS sequence"/>
</dbReference>
<dbReference type="AlphaFoldDB" id="A0A1Q9E740"/>
<accession>A0A1Q9E740</accession>
<proteinExistence type="predicted"/>
<evidence type="ECO:0000256" key="1">
    <source>
        <dbReference type="SAM" id="MobiDB-lite"/>
    </source>
</evidence>